<dbReference type="GeneID" id="107066092"/>
<feature type="region of interest" description="Disordered" evidence="1">
    <location>
        <begin position="542"/>
        <end position="625"/>
    </location>
</feature>
<feature type="compositionally biased region" description="Basic and acidic residues" evidence="1">
    <location>
        <begin position="41"/>
        <end position="51"/>
    </location>
</feature>
<name>A0ABM1I6K7_POLDO</name>
<feature type="region of interest" description="Disordered" evidence="1">
    <location>
        <begin position="794"/>
        <end position="821"/>
    </location>
</feature>
<proteinExistence type="predicted"/>
<keyword evidence="2" id="KW-1185">Reference proteome</keyword>
<dbReference type="RefSeq" id="XP_015175844.1">
    <property type="nucleotide sequence ID" value="XM_015320358.1"/>
</dbReference>
<evidence type="ECO:0000256" key="1">
    <source>
        <dbReference type="SAM" id="MobiDB-lite"/>
    </source>
</evidence>
<protein>
    <submittedName>
        <fullName evidence="3">Uncharacterized protein LOC107066092 isoform X1</fullName>
    </submittedName>
</protein>
<reference evidence="3" key="1">
    <citation type="submission" date="2025-08" db="UniProtKB">
        <authorList>
            <consortium name="RefSeq"/>
        </authorList>
    </citation>
    <scope>IDENTIFICATION</scope>
    <source>
        <tissue evidence="3">Whole body</tissue>
    </source>
</reference>
<accession>A0ABM1I6K7</accession>
<feature type="compositionally biased region" description="Polar residues" evidence="1">
    <location>
        <begin position="565"/>
        <end position="581"/>
    </location>
</feature>
<sequence>MYLRDAQRHGFESTSGWVLRSFGSPTPIFQPPLSRRNPTGEFHKSCSGDSRIDQEGVRVPETAAYIPPRTFTNLGTLPERAYRPCDVVTSSGAILCSNPGHSLSVYAMAKTNAENCRAYYYRKKNLLKNNISKKSVSKKKVTKKNITKKKHSAQTNAERCKTYRKGNKIISQGDQSSENEILCTSSTSNLKMTPGPSSQPVITGFDKVVVKQERPDEAEIRELAAKMVEANKAKMVSAATVTGAGGAGGGGGGGSAQQRGAAGSQCLSSPQGNLPGILGYLNKRPADSTVAKTTGSTTSTGDGKIPLDDESQRGRFGWITFDEIHIPYIYRAGEKYCAVRILESKLLNKYLSFLHSDIYSCTCIRSYYITDSESRLFNEINMKHCDSQFGRDQFSCKDLVVRLSDAKEFYTFLDVCYTKLTAGSSPNVSSRHKAEKCGFIRINKESVVPYTVKDGLQYVPLFYFEGETENLKLKAEKLEGWDLSYLKFCCKVQGIRNELFASETCSVISLSDIKSYFPPDTGFEDYWPNKVMDSQLLVSSKGGGGGGGWTRQPPTPPVSKTSSVQNNTSKSSLNTTRTGPLQTILPRGTSTTSAQPTQRVSQSRQTTAVTHPAHSSPSALPSGRSSIASQPMLNVVQGVVNGWSGLVGGQPAYQTALVSQANSLIRTPPPLNMHNMSASTKTYTTHQLRSRGGGGGATVQYPGVYPVTTMQAVAQAQPPPLVRATAHNSQPNLGYPTYGKDDWVTTTYTTPSLGVPDAVTARTYPQMIGLSEQVQALMPAPTTASSLLSRQQRHTPPVHNTSHTKYPPPLIPVNGGNNSSRDTRVRKPLINITEPSISNCQTQPYQVQKALIEDKMVPCINFKPYIYSELLMTLPDFVSNYFPACDINSCRQVLTDVLNIDLYQGNRLQMKMLMDAGKCSSVNEELPLIQVGNIMKYMPQFKYMFNRDDMVMPAPPAHSSEEHPPKKRQRTS</sequence>
<feature type="compositionally biased region" description="Polar residues" evidence="1">
    <location>
        <begin position="588"/>
        <end position="609"/>
    </location>
</feature>
<feature type="compositionally biased region" description="Gly residues" evidence="1">
    <location>
        <begin position="246"/>
        <end position="255"/>
    </location>
</feature>
<feature type="region of interest" description="Disordered" evidence="1">
    <location>
        <begin position="246"/>
        <end position="267"/>
    </location>
</feature>
<feature type="region of interest" description="Disordered" evidence="1">
    <location>
        <begin position="29"/>
        <end position="51"/>
    </location>
</feature>
<feature type="region of interest" description="Disordered" evidence="1">
    <location>
        <begin position="289"/>
        <end position="308"/>
    </location>
</feature>
<evidence type="ECO:0000313" key="2">
    <source>
        <dbReference type="Proteomes" id="UP000694924"/>
    </source>
</evidence>
<gene>
    <name evidence="3" type="primary">LOC107066092</name>
</gene>
<organism evidence="2 3">
    <name type="scientific">Polistes dominula</name>
    <name type="common">European paper wasp</name>
    <name type="synonym">Vespa dominula</name>
    <dbReference type="NCBI Taxonomy" id="743375"/>
    <lineage>
        <taxon>Eukaryota</taxon>
        <taxon>Metazoa</taxon>
        <taxon>Ecdysozoa</taxon>
        <taxon>Arthropoda</taxon>
        <taxon>Hexapoda</taxon>
        <taxon>Insecta</taxon>
        <taxon>Pterygota</taxon>
        <taxon>Neoptera</taxon>
        <taxon>Endopterygota</taxon>
        <taxon>Hymenoptera</taxon>
        <taxon>Apocrita</taxon>
        <taxon>Aculeata</taxon>
        <taxon>Vespoidea</taxon>
        <taxon>Vespidae</taxon>
        <taxon>Polistinae</taxon>
        <taxon>Polistini</taxon>
        <taxon>Polistes</taxon>
    </lineage>
</organism>
<evidence type="ECO:0000313" key="3">
    <source>
        <dbReference type="RefSeq" id="XP_015175844.1"/>
    </source>
</evidence>
<dbReference type="Proteomes" id="UP000694924">
    <property type="component" value="Unplaced"/>
</dbReference>
<feature type="compositionally biased region" description="Low complexity" evidence="1">
    <location>
        <begin position="611"/>
        <end position="625"/>
    </location>
</feature>